<dbReference type="PIRSF" id="PIRSF001563">
    <property type="entry name" value="Folylpolyglu_synth"/>
    <property type="match status" value="1"/>
</dbReference>
<name>A0ABS2NU67_9FIRM</name>
<dbReference type="PANTHER" id="PTHR11136">
    <property type="entry name" value="FOLYLPOLYGLUTAMATE SYNTHASE-RELATED"/>
    <property type="match status" value="1"/>
</dbReference>
<feature type="domain" description="Mur ligase C-terminal" evidence="11">
    <location>
        <begin position="298"/>
        <end position="417"/>
    </location>
</feature>
<evidence type="ECO:0000313" key="14">
    <source>
        <dbReference type="Proteomes" id="UP001314796"/>
    </source>
</evidence>
<dbReference type="Gene3D" id="3.40.1190.10">
    <property type="entry name" value="Mur-like, catalytic domain"/>
    <property type="match status" value="1"/>
</dbReference>
<comment type="caution">
    <text evidence="13">The sequence shown here is derived from an EMBL/GenBank/DDBJ whole genome shotgun (WGS) entry which is preliminary data.</text>
</comment>
<keyword evidence="4" id="KW-0479">Metal-binding</keyword>
<dbReference type="InterPro" id="IPR018109">
    <property type="entry name" value="Folylpolyglutamate_synth_CS"/>
</dbReference>
<dbReference type="Pfam" id="PF02875">
    <property type="entry name" value="Mur_ligase_C"/>
    <property type="match status" value="1"/>
</dbReference>
<organism evidence="13 14">
    <name type="scientific">Alkaliphilus hydrothermalis</name>
    <dbReference type="NCBI Taxonomy" id="1482730"/>
    <lineage>
        <taxon>Bacteria</taxon>
        <taxon>Bacillati</taxon>
        <taxon>Bacillota</taxon>
        <taxon>Clostridia</taxon>
        <taxon>Peptostreptococcales</taxon>
        <taxon>Natronincolaceae</taxon>
        <taxon>Alkaliphilus</taxon>
    </lineage>
</organism>
<dbReference type="EMBL" id="JAFBEE010000031">
    <property type="protein sequence ID" value="MBM7616322.1"/>
    <property type="molecule type" value="Genomic_DNA"/>
</dbReference>
<evidence type="ECO:0000256" key="2">
    <source>
        <dbReference type="ARBA" id="ARBA00013025"/>
    </source>
</evidence>
<evidence type="ECO:0000256" key="4">
    <source>
        <dbReference type="ARBA" id="ARBA00022723"/>
    </source>
</evidence>
<feature type="domain" description="Mur ligase central" evidence="12">
    <location>
        <begin position="44"/>
        <end position="271"/>
    </location>
</feature>
<dbReference type="Gene3D" id="3.90.190.20">
    <property type="entry name" value="Mur ligase, C-terminal domain"/>
    <property type="match status" value="1"/>
</dbReference>
<evidence type="ECO:0000256" key="6">
    <source>
        <dbReference type="ARBA" id="ARBA00022840"/>
    </source>
</evidence>
<accession>A0ABS2NU67</accession>
<evidence type="ECO:0000256" key="8">
    <source>
        <dbReference type="ARBA" id="ARBA00030592"/>
    </source>
</evidence>
<keyword evidence="5 10" id="KW-0547">Nucleotide-binding</keyword>
<evidence type="ECO:0000313" key="13">
    <source>
        <dbReference type="EMBL" id="MBM7616322.1"/>
    </source>
</evidence>
<dbReference type="InterPro" id="IPR036565">
    <property type="entry name" value="Mur-like_cat_sf"/>
</dbReference>
<evidence type="ECO:0000256" key="1">
    <source>
        <dbReference type="ARBA" id="ARBA00008276"/>
    </source>
</evidence>
<gene>
    <name evidence="13" type="ORF">JOC73_002904</name>
</gene>
<comment type="catalytic activity">
    <reaction evidence="9">
        <text>(6S)-5,6,7,8-tetrahydrofolyl-(gamma-L-Glu)(n) + L-glutamate + ATP = (6S)-5,6,7,8-tetrahydrofolyl-(gamma-L-Glu)(n+1) + ADP + phosphate + H(+)</text>
        <dbReference type="Rhea" id="RHEA:10580"/>
        <dbReference type="Rhea" id="RHEA-COMP:14738"/>
        <dbReference type="Rhea" id="RHEA-COMP:14740"/>
        <dbReference type="ChEBI" id="CHEBI:15378"/>
        <dbReference type="ChEBI" id="CHEBI:29985"/>
        <dbReference type="ChEBI" id="CHEBI:30616"/>
        <dbReference type="ChEBI" id="CHEBI:43474"/>
        <dbReference type="ChEBI" id="CHEBI:141005"/>
        <dbReference type="ChEBI" id="CHEBI:456216"/>
        <dbReference type="EC" id="6.3.2.17"/>
    </reaction>
</comment>
<dbReference type="Proteomes" id="UP001314796">
    <property type="component" value="Unassembled WGS sequence"/>
</dbReference>
<dbReference type="InterPro" id="IPR013221">
    <property type="entry name" value="Mur_ligase_cen"/>
</dbReference>
<dbReference type="Pfam" id="PF08245">
    <property type="entry name" value="Mur_ligase_M"/>
    <property type="match status" value="1"/>
</dbReference>
<dbReference type="PROSITE" id="PS01011">
    <property type="entry name" value="FOLYLPOLYGLU_SYNT_1"/>
    <property type="match status" value="1"/>
</dbReference>
<evidence type="ECO:0000256" key="5">
    <source>
        <dbReference type="ARBA" id="ARBA00022741"/>
    </source>
</evidence>
<dbReference type="InterPro" id="IPR036615">
    <property type="entry name" value="Mur_ligase_C_dom_sf"/>
</dbReference>
<dbReference type="GO" id="GO:0008841">
    <property type="term" value="F:dihydrofolate synthase activity"/>
    <property type="evidence" value="ECO:0007669"/>
    <property type="project" value="UniProtKB-EC"/>
</dbReference>
<evidence type="ECO:0000259" key="12">
    <source>
        <dbReference type="Pfam" id="PF08245"/>
    </source>
</evidence>
<dbReference type="InterPro" id="IPR001645">
    <property type="entry name" value="Folylpolyglutamate_synth"/>
</dbReference>
<dbReference type="NCBIfam" id="TIGR01499">
    <property type="entry name" value="folC"/>
    <property type="match status" value="1"/>
</dbReference>
<evidence type="ECO:0000256" key="3">
    <source>
        <dbReference type="ARBA" id="ARBA00022598"/>
    </source>
</evidence>
<dbReference type="SUPFAM" id="SSF53244">
    <property type="entry name" value="MurD-like peptide ligases, peptide-binding domain"/>
    <property type="match status" value="1"/>
</dbReference>
<dbReference type="EC" id="6.3.2.17" evidence="2"/>
<dbReference type="PANTHER" id="PTHR11136:SF0">
    <property type="entry name" value="DIHYDROFOLATE SYNTHETASE-RELATED"/>
    <property type="match status" value="1"/>
</dbReference>
<dbReference type="GO" id="GO:0004326">
    <property type="term" value="F:tetrahydrofolylpolyglutamate synthase activity"/>
    <property type="evidence" value="ECO:0007669"/>
    <property type="project" value="UniProtKB-EC"/>
</dbReference>
<proteinExistence type="inferred from homology"/>
<reference evidence="13 14" key="1">
    <citation type="submission" date="2021-01" db="EMBL/GenBank/DDBJ databases">
        <title>Genomic Encyclopedia of Type Strains, Phase IV (KMG-IV): sequencing the most valuable type-strain genomes for metagenomic binning, comparative biology and taxonomic classification.</title>
        <authorList>
            <person name="Goeker M."/>
        </authorList>
    </citation>
    <scope>NUCLEOTIDE SEQUENCE [LARGE SCALE GENOMIC DNA]</scope>
    <source>
        <strain evidence="13 14">DSM 25890</strain>
    </source>
</reference>
<dbReference type="PROSITE" id="PS01012">
    <property type="entry name" value="FOLYLPOLYGLU_SYNT_2"/>
    <property type="match status" value="1"/>
</dbReference>
<keyword evidence="14" id="KW-1185">Reference proteome</keyword>
<protein>
    <recommendedName>
        <fullName evidence="2">tetrahydrofolate synthase</fullName>
        <ecNumber evidence="2">6.3.2.17</ecNumber>
    </recommendedName>
    <alternativeName>
        <fullName evidence="8">Tetrahydrofolylpolyglutamate synthase</fullName>
    </alternativeName>
</protein>
<keyword evidence="3 10" id="KW-0436">Ligase</keyword>
<evidence type="ECO:0000259" key="11">
    <source>
        <dbReference type="Pfam" id="PF02875"/>
    </source>
</evidence>
<keyword evidence="6 10" id="KW-0067">ATP-binding</keyword>
<comment type="similarity">
    <text evidence="1 10">Belongs to the folylpolyglutamate synthase family.</text>
</comment>
<dbReference type="RefSeq" id="WP_204404421.1">
    <property type="nucleotide sequence ID" value="NZ_JAFBEE010000031.1"/>
</dbReference>
<evidence type="ECO:0000256" key="7">
    <source>
        <dbReference type="ARBA" id="ARBA00022842"/>
    </source>
</evidence>
<sequence>MNYQEALDFIHGTYKFGSKLGLENINYLLQLLGNPHEKVKVIHVAGTNGKGSTSSMIHSILKEEGYKVGLYTSPYLETFTERIQINGVNIPEERLAEITNLVKEKIQQMVAEGKNHPTEFEVVTAIGFYYFATEAVDYLVLEVGLGGRLDATNVVGNPLVSAITPIGFDHMQFLGNTLDKIAAEKGGIIKENSQVILYPQGEEVVKVIREICDEKNSPMSMVDFGDIEIHSTSIEGQKYSTKIFGKEFKNVEIHMAGIHQIYNSTTALAVVETLRRKYGVKISDESIYRGLKAARWPGRLEVLRKNPLTIIDGAHNTHGAEALKKSMETLLQDYPITLLIGMLADKDVEGYLELIIPHVEKVVVTEPDNPRAMKAEELAEKMIQYNKDIHIESSIPEAVKKAMEITEDAGAVVCAGSLYMIGEVRKNVRLLD</sequence>
<evidence type="ECO:0000256" key="10">
    <source>
        <dbReference type="PIRNR" id="PIRNR001563"/>
    </source>
</evidence>
<keyword evidence="7" id="KW-0460">Magnesium</keyword>
<dbReference type="SUPFAM" id="SSF53623">
    <property type="entry name" value="MurD-like peptide ligases, catalytic domain"/>
    <property type="match status" value="1"/>
</dbReference>
<evidence type="ECO:0000256" key="9">
    <source>
        <dbReference type="ARBA" id="ARBA00047493"/>
    </source>
</evidence>
<dbReference type="InterPro" id="IPR004101">
    <property type="entry name" value="Mur_ligase_C"/>
</dbReference>